<keyword evidence="2" id="KW-0472">Membrane</keyword>
<organism evidence="3 4">
    <name type="scientific">Planktothrix rubescens CCAP 1459/22</name>
    <dbReference type="NCBI Taxonomy" id="329571"/>
    <lineage>
        <taxon>Bacteria</taxon>
        <taxon>Bacillati</taxon>
        <taxon>Cyanobacteriota</taxon>
        <taxon>Cyanophyceae</taxon>
        <taxon>Oscillatoriophycideae</taxon>
        <taxon>Oscillatoriales</taxon>
        <taxon>Microcoleaceae</taxon>
        <taxon>Planktothrix</taxon>
    </lineage>
</organism>
<feature type="compositionally biased region" description="Polar residues" evidence="1">
    <location>
        <begin position="483"/>
        <end position="511"/>
    </location>
</feature>
<keyword evidence="2" id="KW-0812">Transmembrane</keyword>
<sequence length="523" mass="59779">MSPPKIYAPNVHLFAYQLRKESDPQKDNLKELFKKGENILKEFGINQKIHIQDKPGYRVELSAQQTEDDASILFEKWSDSPITGIAYPVRVHDTFALALNVRRPEKNEQGIKTADVDIDFFKRLHPSECWMPSKVNASLGQTLLLTLWYTPEKTWQFWNSREDQKKLQSLADKCLRAFIPDKLETPPFYRSGELFGSPIFEYGIPDELENYCHVLVWVFVTPETDTKLQEEYPNLVDIFCYRAKIIQAYKLSRSVYKVLSHSYKEIKAEIAIVESLPDDKTLDATNLEELKKALKRIPSLNFSYVEFIRDLDNYRLPLKINLQNYKREIKLLQKKYPQEDLRFLENFSDENAHIFEEQIQADLDYFAKGSDLLEKALDAIRGRVEIEQAESDRNLQKTIQSVGFGIGAAGVVATSAPYWIDQNPEKINIDKPFTSTSLNTFTAVILFSFIAGLGAWGIASGWMYRKSFIAGVKGRLSGGIGNNKTQVSLPSSPGQPINTISQEPEAATNTTETKREDSARPHQ</sequence>
<evidence type="ECO:0000256" key="2">
    <source>
        <dbReference type="SAM" id="Phobius"/>
    </source>
</evidence>
<feature type="compositionally biased region" description="Basic and acidic residues" evidence="1">
    <location>
        <begin position="512"/>
        <end position="523"/>
    </location>
</feature>
<dbReference type="Proteomes" id="UP000196521">
    <property type="component" value="Unassembled WGS sequence"/>
</dbReference>
<evidence type="ECO:0000256" key="1">
    <source>
        <dbReference type="SAM" id="MobiDB-lite"/>
    </source>
</evidence>
<feature type="transmembrane region" description="Helical" evidence="2">
    <location>
        <begin position="440"/>
        <end position="459"/>
    </location>
</feature>
<dbReference type="RefSeq" id="WP_026797670.1">
    <property type="nucleotide sequence ID" value="NZ_LR812491.1"/>
</dbReference>
<dbReference type="EMBL" id="CZCZ02000005">
    <property type="protein sequence ID" value="CAC5340108.1"/>
    <property type="molecule type" value="Genomic_DNA"/>
</dbReference>
<comment type="caution">
    <text evidence="3">The sequence shown here is derived from an EMBL/GenBank/DDBJ whole genome shotgun (WGS) entry which is preliminary data.</text>
</comment>
<dbReference type="AlphaFoldDB" id="A0A6J7ZER5"/>
<keyword evidence="4" id="KW-1185">Reference proteome</keyword>
<evidence type="ECO:0000313" key="4">
    <source>
        <dbReference type="Proteomes" id="UP000196521"/>
    </source>
</evidence>
<gene>
    <name evidence="3" type="ORF">PLAN_100158</name>
</gene>
<feature type="region of interest" description="Disordered" evidence="1">
    <location>
        <begin position="483"/>
        <end position="523"/>
    </location>
</feature>
<feature type="transmembrane region" description="Helical" evidence="2">
    <location>
        <begin position="402"/>
        <end position="420"/>
    </location>
</feature>
<proteinExistence type="predicted"/>
<keyword evidence="2" id="KW-1133">Transmembrane helix</keyword>
<accession>A0A6J7ZER5</accession>
<reference evidence="3" key="1">
    <citation type="submission" date="2020-05" db="EMBL/GenBank/DDBJ databases">
        <authorList>
            <consortium name="Genoscope - CEA"/>
            <person name="William W."/>
        </authorList>
    </citation>
    <scope>NUCLEOTIDE SEQUENCE [LARGE SCALE GENOMIC DNA]</scope>
    <source>
        <strain evidence="3">PCC 7821</strain>
    </source>
</reference>
<protein>
    <submittedName>
        <fullName evidence="3">Uncharacterized protein</fullName>
    </submittedName>
</protein>
<name>A0A6J7ZER5_PLARU</name>
<evidence type="ECO:0000313" key="3">
    <source>
        <dbReference type="EMBL" id="CAC5340108.1"/>
    </source>
</evidence>